<sequence length="130" mass="15160">RYRGFSNSFTLLTHYSEFSIIETRLGNKNISLDNFVSYQFLRFVCFFQAIQSDFYRSKDLKNSGNKNLYKKSRVSIIVGLDNREFTYQIFFCCVYLKKRNSSSSINAVGNLGLQVVAHNQIKIIFFSAFL</sequence>
<feature type="non-terminal residue" evidence="1">
    <location>
        <position position="1"/>
    </location>
</feature>
<accession>A0A3M7PJP1</accession>
<protein>
    <submittedName>
        <fullName evidence="1">Uncharacterized protein</fullName>
    </submittedName>
</protein>
<proteinExistence type="predicted"/>
<dbReference type="Proteomes" id="UP000276133">
    <property type="component" value="Unassembled WGS sequence"/>
</dbReference>
<evidence type="ECO:0000313" key="1">
    <source>
        <dbReference type="EMBL" id="RMZ99218.1"/>
    </source>
</evidence>
<evidence type="ECO:0000313" key="2">
    <source>
        <dbReference type="Proteomes" id="UP000276133"/>
    </source>
</evidence>
<reference evidence="1 2" key="1">
    <citation type="journal article" date="2018" name="Sci. Rep.">
        <title>Genomic signatures of local adaptation to the degree of environmental predictability in rotifers.</title>
        <authorList>
            <person name="Franch-Gras L."/>
            <person name="Hahn C."/>
            <person name="Garcia-Roger E.M."/>
            <person name="Carmona M.J."/>
            <person name="Serra M."/>
            <person name="Gomez A."/>
        </authorList>
    </citation>
    <scope>NUCLEOTIDE SEQUENCE [LARGE SCALE GENOMIC DNA]</scope>
    <source>
        <strain evidence="1">HYR1</strain>
    </source>
</reference>
<organism evidence="1 2">
    <name type="scientific">Brachionus plicatilis</name>
    <name type="common">Marine rotifer</name>
    <name type="synonym">Brachionus muelleri</name>
    <dbReference type="NCBI Taxonomy" id="10195"/>
    <lineage>
        <taxon>Eukaryota</taxon>
        <taxon>Metazoa</taxon>
        <taxon>Spiralia</taxon>
        <taxon>Gnathifera</taxon>
        <taxon>Rotifera</taxon>
        <taxon>Eurotatoria</taxon>
        <taxon>Monogononta</taxon>
        <taxon>Pseudotrocha</taxon>
        <taxon>Ploima</taxon>
        <taxon>Brachionidae</taxon>
        <taxon>Brachionus</taxon>
    </lineage>
</organism>
<dbReference type="AlphaFoldDB" id="A0A3M7PJP1"/>
<name>A0A3M7PJP1_BRAPC</name>
<gene>
    <name evidence="1" type="ORF">BpHYR1_024173</name>
</gene>
<keyword evidence="2" id="KW-1185">Reference proteome</keyword>
<dbReference type="EMBL" id="REGN01010353">
    <property type="protein sequence ID" value="RMZ99218.1"/>
    <property type="molecule type" value="Genomic_DNA"/>
</dbReference>
<comment type="caution">
    <text evidence="1">The sequence shown here is derived from an EMBL/GenBank/DDBJ whole genome shotgun (WGS) entry which is preliminary data.</text>
</comment>